<feature type="compositionally biased region" description="Polar residues" evidence="1">
    <location>
        <begin position="105"/>
        <end position="120"/>
    </location>
</feature>
<comment type="caution">
    <text evidence="2">The sequence shown here is derived from an EMBL/GenBank/DDBJ whole genome shotgun (WGS) entry which is preliminary data.</text>
</comment>
<reference evidence="3" key="1">
    <citation type="submission" date="2024-07" db="EMBL/GenBank/DDBJ databases">
        <title>Two chromosome-level genome assemblies of Korean endemic species Abeliophyllum distichum and Forsythia ovata (Oleaceae).</title>
        <authorList>
            <person name="Jang H."/>
        </authorList>
    </citation>
    <scope>NUCLEOTIDE SEQUENCE [LARGE SCALE GENOMIC DNA]</scope>
</reference>
<sequence>MEVMHLSTLLEQKFKELTCGVEFAEHKVATMGSSASMFEDRMPGLNALRTSKTHNNRTEDGIHTDGVIGLGGSRFSLMNECGNGTETKMLLDCRLPSPVSVLDNSSVTESFNSSDTAESNSTGGGKQSSSVQSQEVLGMYSLKKLLPLEGDAELSDSASSTSAGTQRKSMRLLPHLPLILGGQQDVN</sequence>
<dbReference type="PANTHER" id="PTHR21726">
    <property type="entry name" value="PHOSPHATIDYLINOSITOL N-ACETYLGLUCOSAMINYLTRANSFERASE SUBUNIT P DOWN SYNDROME CRITICAL REGION PROTEIN 5 -RELATED"/>
    <property type="match status" value="1"/>
</dbReference>
<dbReference type="Proteomes" id="UP001604277">
    <property type="component" value="Unassembled WGS sequence"/>
</dbReference>
<protein>
    <submittedName>
        <fullName evidence="2">Uncharacterized protein</fullName>
    </submittedName>
</protein>
<feature type="compositionally biased region" description="Polar residues" evidence="1">
    <location>
        <begin position="156"/>
        <end position="167"/>
    </location>
</feature>
<accession>A0ABD1PJU4</accession>
<evidence type="ECO:0000313" key="2">
    <source>
        <dbReference type="EMBL" id="KAL2464172.1"/>
    </source>
</evidence>
<keyword evidence="3" id="KW-1185">Reference proteome</keyword>
<organism evidence="2 3">
    <name type="scientific">Forsythia ovata</name>
    <dbReference type="NCBI Taxonomy" id="205694"/>
    <lineage>
        <taxon>Eukaryota</taxon>
        <taxon>Viridiplantae</taxon>
        <taxon>Streptophyta</taxon>
        <taxon>Embryophyta</taxon>
        <taxon>Tracheophyta</taxon>
        <taxon>Spermatophyta</taxon>
        <taxon>Magnoliopsida</taxon>
        <taxon>eudicotyledons</taxon>
        <taxon>Gunneridae</taxon>
        <taxon>Pentapetalae</taxon>
        <taxon>asterids</taxon>
        <taxon>lamiids</taxon>
        <taxon>Lamiales</taxon>
        <taxon>Oleaceae</taxon>
        <taxon>Forsythieae</taxon>
        <taxon>Forsythia</taxon>
    </lineage>
</organism>
<dbReference type="PANTHER" id="PTHR21726:SF29">
    <property type="entry name" value="EXPRESSED PROTEIN"/>
    <property type="match status" value="1"/>
</dbReference>
<evidence type="ECO:0000256" key="1">
    <source>
        <dbReference type="SAM" id="MobiDB-lite"/>
    </source>
</evidence>
<feature type="region of interest" description="Disordered" evidence="1">
    <location>
        <begin position="151"/>
        <end position="187"/>
    </location>
</feature>
<proteinExistence type="predicted"/>
<gene>
    <name evidence="2" type="ORF">Fot_52128</name>
</gene>
<name>A0ABD1PJU4_9LAMI</name>
<dbReference type="AlphaFoldDB" id="A0ABD1PJU4"/>
<evidence type="ECO:0000313" key="3">
    <source>
        <dbReference type="Proteomes" id="UP001604277"/>
    </source>
</evidence>
<dbReference type="EMBL" id="JBFOLJ010000018">
    <property type="protein sequence ID" value="KAL2464172.1"/>
    <property type="molecule type" value="Genomic_DNA"/>
</dbReference>
<feature type="region of interest" description="Disordered" evidence="1">
    <location>
        <begin position="105"/>
        <end position="132"/>
    </location>
</feature>